<dbReference type="Proteomes" id="UP001054889">
    <property type="component" value="Unassembled WGS sequence"/>
</dbReference>
<dbReference type="Pfam" id="PF09793">
    <property type="entry name" value="AD"/>
    <property type="match status" value="1"/>
</dbReference>
<reference evidence="2" key="1">
    <citation type="journal article" date="2018" name="DNA Res.">
        <title>Multiple hybrid de novo genome assembly of finger millet, an orphan allotetraploid crop.</title>
        <authorList>
            <person name="Hatakeyama M."/>
            <person name="Aluri S."/>
            <person name="Balachadran M.T."/>
            <person name="Sivarajan S.R."/>
            <person name="Patrignani A."/>
            <person name="Gruter S."/>
            <person name="Poveda L."/>
            <person name="Shimizu-Inatsugi R."/>
            <person name="Baeten J."/>
            <person name="Francoijs K.J."/>
            <person name="Nataraja K.N."/>
            <person name="Reddy Y.A.N."/>
            <person name="Phadnis S."/>
            <person name="Ravikumar R.L."/>
            <person name="Schlapbach R."/>
            <person name="Sreeman S.M."/>
            <person name="Shimizu K.K."/>
        </authorList>
    </citation>
    <scope>NUCLEOTIDE SEQUENCE</scope>
</reference>
<proteinExistence type="predicted"/>
<evidence type="ECO:0000259" key="1">
    <source>
        <dbReference type="PROSITE" id="PS52001"/>
    </source>
</evidence>
<dbReference type="InterPro" id="IPR019181">
    <property type="entry name" value="LSM12_ABD"/>
</dbReference>
<dbReference type="InterPro" id="IPR047574">
    <property type="entry name" value="AD"/>
</dbReference>
<organism evidence="2 3">
    <name type="scientific">Eleusine coracana subsp. coracana</name>
    <dbReference type="NCBI Taxonomy" id="191504"/>
    <lineage>
        <taxon>Eukaryota</taxon>
        <taxon>Viridiplantae</taxon>
        <taxon>Streptophyta</taxon>
        <taxon>Embryophyta</taxon>
        <taxon>Tracheophyta</taxon>
        <taxon>Spermatophyta</taxon>
        <taxon>Magnoliopsida</taxon>
        <taxon>Liliopsida</taxon>
        <taxon>Poales</taxon>
        <taxon>Poaceae</taxon>
        <taxon>PACMAD clade</taxon>
        <taxon>Chloridoideae</taxon>
        <taxon>Cynodonteae</taxon>
        <taxon>Eleusininae</taxon>
        <taxon>Eleusine</taxon>
    </lineage>
</organism>
<protein>
    <recommendedName>
        <fullName evidence="1">AD domain-containing protein</fullName>
    </recommendedName>
</protein>
<evidence type="ECO:0000313" key="3">
    <source>
        <dbReference type="Proteomes" id="UP001054889"/>
    </source>
</evidence>
<evidence type="ECO:0000313" key="2">
    <source>
        <dbReference type="EMBL" id="GJM86802.1"/>
    </source>
</evidence>
<dbReference type="PANTHER" id="PTHR13542">
    <property type="entry name" value="LSM12 HOMOLOG"/>
    <property type="match status" value="1"/>
</dbReference>
<comment type="caution">
    <text evidence="2">The sequence shown here is derived from an EMBL/GenBank/DDBJ whole genome shotgun (WGS) entry which is preliminary data.</text>
</comment>
<sequence>MRASSGEESEGIIVISHSSKPSCGLALLRRGSVLTRGRLSPGRSQEGVGRTGRGERRNVRVLKANYIKEFSVVSTGEDPLDPTGCVLDLAAIHAREEAALRQAEMEAERIGVGVTPEAQSIFDALSKTLPVQWDKTDIVVMKEVRVRSPYQPENVSGGTSAANERVKKVVDFERKRLQARVPGQFS</sequence>
<dbReference type="SMART" id="SM00995">
    <property type="entry name" value="AD"/>
    <property type="match status" value="1"/>
</dbReference>
<keyword evidence="3" id="KW-1185">Reference proteome</keyword>
<dbReference type="AlphaFoldDB" id="A0AAV5BMW1"/>
<dbReference type="EMBL" id="BQKI01000001">
    <property type="protein sequence ID" value="GJM86802.1"/>
    <property type="molecule type" value="Genomic_DNA"/>
</dbReference>
<accession>A0AAV5BMW1</accession>
<name>A0AAV5BMW1_ELECO</name>
<reference evidence="2" key="2">
    <citation type="submission" date="2021-12" db="EMBL/GenBank/DDBJ databases">
        <title>Resequencing data analysis of finger millet.</title>
        <authorList>
            <person name="Hatakeyama M."/>
            <person name="Aluri S."/>
            <person name="Balachadran M.T."/>
            <person name="Sivarajan S.R."/>
            <person name="Poveda L."/>
            <person name="Shimizu-Inatsugi R."/>
            <person name="Schlapbach R."/>
            <person name="Sreeman S.M."/>
            <person name="Shimizu K.K."/>
        </authorList>
    </citation>
    <scope>NUCLEOTIDE SEQUENCE</scope>
</reference>
<feature type="domain" description="AD" evidence="1">
    <location>
        <begin position="85"/>
        <end position="178"/>
    </location>
</feature>
<gene>
    <name evidence="2" type="primary">ga02696</name>
    <name evidence="2" type="ORF">PR202_ga02696</name>
</gene>
<dbReference type="InterPro" id="IPR039683">
    <property type="entry name" value="Lsm12-like"/>
</dbReference>
<dbReference type="PROSITE" id="PS52001">
    <property type="entry name" value="AD"/>
    <property type="match status" value="1"/>
</dbReference>